<dbReference type="InterPro" id="IPR011009">
    <property type="entry name" value="Kinase-like_dom_sf"/>
</dbReference>
<sequence>MLFDHVAEKRQEKNFTIWLQSLLRKSPEHLAMHLAAIHRAGKPIAACHWRNGSFIICYRVKYDDGFHAVVRFAALGRTIYRREKVDNEVAVMKYLRQYTSIPVPDVLGAGTCWAGPYIVMSFVEGESLATFLQDPLQTGRPVLNPRISDRALKKGYREMASLHLHLSKSEFHRIGALECDGESFTVTKRPLTYNMNELATSANLPPHVFPTQPCDSAVEYLTLLADQHFSHLQHQRNDAITDQDDCRKKYVARCLFRKIVHNISTEHCHGPFRLYCDDFRPSNVLVDLRDLHVTGVVDWEFTYVAPAEFAYIAPWWLLLQSPEEWESNLHEFVERFVPRFRLFLEALRECEDEMATEGNDGTPADSPRMSARMERSLDNGLFWVCLAARYSSMFDEIYWTFIDEMYRGPFTSIEDRIGLLSEEERRDLEEFVLAKMKHVAEGPLETYYSVDNLVDL</sequence>
<gene>
    <name evidence="2" type="ORF">HRR80_000681</name>
</gene>
<dbReference type="InterPro" id="IPR002575">
    <property type="entry name" value="Aminoglycoside_PTrfase"/>
</dbReference>
<feature type="domain" description="Aminoglycoside phosphotransferase" evidence="1">
    <location>
        <begin position="58"/>
        <end position="307"/>
    </location>
</feature>
<organism evidence="2 3">
    <name type="scientific">Exophiala dermatitidis</name>
    <name type="common">Black yeast-like fungus</name>
    <name type="synonym">Wangiella dermatitidis</name>
    <dbReference type="NCBI Taxonomy" id="5970"/>
    <lineage>
        <taxon>Eukaryota</taxon>
        <taxon>Fungi</taxon>
        <taxon>Dikarya</taxon>
        <taxon>Ascomycota</taxon>
        <taxon>Pezizomycotina</taxon>
        <taxon>Eurotiomycetes</taxon>
        <taxon>Chaetothyriomycetidae</taxon>
        <taxon>Chaetothyriales</taxon>
        <taxon>Herpotrichiellaceae</taxon>
        <taxon>Exophiala</taxon>
    </lineage>
</organism>
<dbReference type="Pfam" id="PF01636">
    <property type="entry name" value="APH"/>
    <property type="match status" value="1"/>
</dbReference>
<comment type="caution">
    <text evidence="2">The sequence shown here is derived from an EMBL/GenBank/DDBJ whole genome shotgun (WGS) entry which is preliminary data.</text>
</comment>
<reference evidence="2" key="1">
    <citation type="submission" date="2023-01" db="EMBL/GenBank/DDBJ databases">
        <title>Exophiala dermititidis isolated from Cystic Fibrosis Patient.</title>
        <authorList>
            <person name="Kurbessoian T."/>
            <person name="Crocker A."/>
            <person name="Murante D."/>
            <person name="Hogan D.A."/>
            <person name="Stajich J.E."/>
        </authorList>
    </citation>
    <scope>NUCLEOTIDE SEQUENCE</scope>
    <source>
        <strain evidence="2">Ex8</strain>
    </source>
</reference>
<dbReference type="Gene3D" id="3.90.1200.10">
    <property type="match status" value="1"/>
</dbReference>
<protein>
    <recommendedName>
        <fullName evidence="1">Aminoglycoside phosphotransferase domain-containing protein</fullName>
    </recommendedName>
</protein>
<dbReference type="AlphaFoldDB" id="A0AAN6F392"/>
<dbReference type="SUPFAM" id="SSF56112">
    <property type="entry name" value="Protein kinase-like (PK-like)"/>
    <property type="match status" value="1"/>
</dbReference>
<dbReference type="EMBL" id="JAJGCB010000001">
    <property type="protein sequence ID" value="KAJ8995933.1"/>
    <property type="molecule type" value="Genomic_DNA"/>
</dbReference>
<dbReference type="PANTHER" id="PTHR21310">
    <property type="entry name" value="AMINOGLYCOSIDE PHOSPHOTRANSFERASE-RELATED-RELATED"/>
    <property type="match status" value="1"/>
</dbReference>
<evidence type="ECO:0000259" key="1">
    <source>
        <dbReference type="Pfam" id="PF01636"/>
    </source>
</evidence>
<name>A0AAN6F392_EXODE</name>
<evidence type="ECO:0000313" key="3">
    <source>
        <dbReference type="Proteomes" id="UP001161757"/>
    </source>
</evidence>
<evidence type="ECO:0000313" key="2">
    <source>
        <dbReference type="EMBL" id="KAJ8995933.1"/>
    </source>
</evidence>
<proteinExistence type="predicted"/>
<dbReference type="Proteomes" id="UP001161757">
    <property type="component" value="Unassembled WGS sequence"/>
</dbReference>
<accession>A0AAN6F392</accession>
<dbReference type="PANTHER" id="PTHR21310:SF37">
    <property type="entry name" value="AMINOGLYCOSIDE PHOSPHOTRANSFERASE DOMAIN-CONTAINING PROTEIN"/>
    <property type="match status" value="1"/>
</dbReference>
<dbReference type="InterPro" id="IPR051678">
    <property type="entry name" value="AGP_Transferase"/>
</dbReference>